<dbReference type="Proteomes" id="UP000266389">
    <property type="component" value="Unassembled WGS sequence"/>
</dbReference>
<proteinExistence type="predicted"/>
<feature type="non-terminal residue" evidence="3">
    <location>
        <position position="96"/>
    </location>
</feature>
<dbReference type="GO" id="GO:0009103">
    <property type="term" value="P:lipopolysaccharide biosynthetic process"/>
    <property type="evidence" value="ECO:0007669"/>
    <property type="project" value="TreeGrafter"/>
</dbReference>
<evidence type="ECO:0000256" key="1">
    <source>
        <dbReference type="ARBA" id="ARBA00022679"/>
    </source>
</evidence>
<gene>
    <name evidence="3" type="ORF">D0433_00135</name>
</gene>
<evidence type="ECO:0000313" key="4">
    <source>
        <dbReference type="Proteomes" id="UP000266389"/>
    </source>
</evidence>
<name>A0A395M6H7_9BACT</name>
<dbReference type="SUPFAM" id="SSF53756">
    <property type="entry name" value="UDP-Glycosyltransferase/glycogen phosphorylase"/>
    <property type="match status" value="1"/>
</dbReference>
<dbReference type="EMBL" id="PHFL01000001">
    <property type="protein sequence ID" value="RFM25554.1"/>
    <property type="molecule type" value="Genomic_DNA"/>
</dbReference>
<accession>A0A395M6H7</accession>
<feature type="domain" description="Glycosyl transferase family 1" evidence="2">
    <location>
        <begin position="2"/>
        <end position="96"/>
    </location>
</feature>
<dbReference type="GO" id="GO:0016757">
    <property type="term" value="F:glycosyltransferase activity"/>
    <property type="evidence" value="ECO:0007669"/>
    <property type="project" value="InterPro"/>
</dbReference>
<dbReference type="Pfam" id="PF00534">
    <property type="entry name" value="Glycos_transf_1"/>
    <property type="match status" value="1"/>
</dbReference>
<protein>
    <submittedName>
        <fullName evidence="3">Glycosyltransferase</fullName>
    </submittedName>
</protein>
<reference evidence="3 4" key="1">
    <citation type="journal article" date="2011" name="ISME J.">
        <title>Community ecology of hot spring cyanobacterial mats: predominant populations and their functional potential.</title>
        <authorList>
            <person name="Klatt C.G."/>
            <person name="Wood J.M."/>
            <person name="Rusch D.B."/>
            <person name="Bateson M.M."/>
            <person name="Hamamura N."/>
            <person name="Heidelberg J.F."/>
            <person name="Grossman A.R."/>
            <person name="Bhaya D."/>
            <person name="Cohan F.M."/>
            <person name="Kuhl M."/>
            <person name="Bryant D.A."/>
            <person name="Ward D.M."/>
        </authorList>
    </citation>
    <scope>NUCLEOTIDE SEQUENCE [LARGE SCALE GENOMIC DNA]</scope>
    <source>
        <strain evidence="3">OS</strain>
    </source>
</reference>
<keyword evidence="1 3" id="KW-0808">Transferase</keyword>
<comment type="caution">
    <text evidence="3">The sequence shown here is derived from an EMBL/GenBank/DDBJ whole genome shotgun (WGS) entry which is preliminary data.</text>
</comment>
<organism evidence="3 4">
    <name type="scientific">Candidatus Thermochlorobacter aerophilus</name>
    <dbReference type="NCBI Taxonomy" id="1868324"/>
    <lineage>
        <taxon>Bacteria</taxon>
        <taxon>Pseudomonadati</taxon>
        <taxon>Chlorobiota</taxon>
        <taxon>Chlorobiia</taxon>
        <taxon>Chlorobiales</taxon>
        <taxon>Candidatus Thermochlorobacteriaceae</taxon>
        <taxon>Candidatus Thermochlorobacter</taxon>
    </lineage>
</organism>
<dbReference type="PANTHER" id="PTHR46401">
    <property type="entry name" value="GLYCOSYLTRANSFERASE WBBK-RELATED"/>
    <property type="match status" value="1"/>
</dbReference>
<dbReference type="AlphaFoldDB" id="A0A395M6H7"/>
<evidence type="ECO:0000313" key="3">
    <source>
        <dbReference type="EMBL" id="RFM25554.1"/>
    </source>
</evidence>
<evidence type="ECO:0000259" key="2">
    <source>
        <dbReference type="Pfam" id="PF00534"/>
    </source>
</evidence>
<dbReference type="Gene3D" id="3.40.50.2000">
    <property type="entry name" value="Glycogen Phosphorylase B"/>
    <property type="match status" value="1"/>
</dbReference>
<dbReference type="InterPro" id="IPR001296">
    <property type="entry name" value="Glyco_trans_1"/>
</dbReference>
<dbReference type="PANTHER" id="PTHR46401:SF2">
    <property type="entry name" value="GLYCOSYLTRANSFERASE WBBK-RELATED"/>
    <property type="match status" value="1"/>
</dbReference>
<sequence length="96" mass="10664">MIFTGQLSHAELKYFYKYAEVFAYPSGYESFGNPLFEAWAAGVPVVCANVHSFPEMTQNGKCAVMVNPRNVDELAGALYRVITDSDLKKHLIEAGK</sequence>